<feature type="transmembrane region" description="Helical" evidence="1">
    <location>
        <begin position="21"/>
        <end position="43"/>
    </location>
</feature>
<protein>
    <recommendedName>
        <fullName evidence="4">Major facilitator superfamily (MFS) profile domain-containing protein</fullName>
    </recommendedName>
</protein>
<reference evidence="3" key="1">
    <citation type="journal article" date="2019" name="Int. J. Syst. Evol. Microbiol.">
        <title>The Global Catalogue of Microorganisms (GCM) 10K type strain sequencing project: providing services to taxonomists for standard genome sequencing and annotation.</title>
        <authorList>
            <consortium name="The Broad Institute Genomics Platform"/>
            <consortium name="The Broad Institute Genome Sequencing Center for Infectious Disease"/>
            <person name="Wu L."/>
            <person name="Ma J."/>
        </authorList>
    </citation>
    <scope>NUCLEOTIDE SEQUENCE [LARGE SCALE GENOMIC DNA]</scope>
    <source>
        <strain evidence="3">JCM 17938</strain>
    </source>
</reference>
<accession>A0ABP8TV08</accession>
<keyword evidence="3" id="KW-1185">Reference proteome</keyword>
<gene>
    <name evidence="2" type="ORF">GCM10023195_62240</name>
</gene>
<evidence type="ECO:0000313" key="2">
    <source>
        <dbReference type="EMBL" id="GAA4614279.1"/>
    </source>
</evidence>
<sequence>MIHMDDHNDAPQTTRPVSAEVIQGVNMIAFSLGVIAGCVTIRISGDAIVAFSVGGFVAAVTLIVATLIVRRDGR</sequence>
<comment type="caution">
    <text evidence="2">The sequence shown here is derived from an EMBL/GenBank/DDBJ whole genome shotgun (WGS) entry which is preliminary data.</text>
</comment>
<keyword evidence="1" id="KW-1133">Transmembrane helix</keyword>
<evidence type="ECO:0000256" key="1">
    <source>
        <dbReference type="SAM" id="Phobius"/>
    </source>
</evidence>
<organism evidence="2 3">
    <name type="scientific">Actinoallomurus liliacearum</name>
    <dbReference type="NCBI Taxonomy" id="1080073"/>
    <lineage>
        <taxon>Bacteria</taxon>
        <taxon>Bacillati</taxon>
        <taxon>Actinomycetota</taxon>
        <taxon>Actinomycetes</taxon>
        <taxon>Streptosporangiales</taxon>
        <taxon>Thermomonosporaceae</taxon>
        <taxon>Actinoallomurus</taxon>
    </lineage>
</organism>
<keyword evidence="1" id="KW-0472">Membrane</keyword>
<dbReference type="EMBL" id="BAABHJ010000026">
    <property type="protein sequence ID" value="GAA4614279.1"/>
    <property type="molecule type" value="Genomic_DNA"/>
</dbReference>
<evidence type="ECO:0008006" key="4">
    <source>
        <dbReference type="Google" id="ProtNLM"/>
    </source>
</evidence>
<dbReference type="Proteomes" id="UP001500212">
    <property type="component" value="Unassembled WGS sequence"/>
</dbReference>
<name>A0ABP8TV08_9ACTN</name>
<proteinExistence type="predicted"/>
<feature type="transmembrane region" description="Helical" evidence="1">
    <location>
        <begin position="49"/>
        <end position="69"/>
    </location>
</feature>
<evidence type="ECO:0000313" key="3">
    <source>
        <dbReference type="Proteomes" id="UP001500212"/>
    </source>
</evidence>
<keyword evidence="1" id="KW-0812">Transmembrane</keyword>